<dbReference type="PANTHER" id="PTHR22946:SF9">
    <property type="entry name" value="POLYKETIDE TRANSFERASE AF380"/>
    <property type="match status" value="1"/>
</dbReference>
<dbReference type="Proteomes" id="UP000297496">
    <property type="component" value="Unassembled WGS sequence"/>
</dbReference>
<dbReference type="Pfam" id="PF02129">
    <property type="entry name" value="Peptidase_S15"/>
    <property type="match status" value="1"/>
</dbReference>
<gene>
    <name evidence="5" type="ORF">EXE59_14790</name>
</gene>
<feature type="domain" description="Xaa-Pro dipeptidyl-peptidase-like" evidence="4">
    <location>
        <begin position="22"/>
        <end position="147"/>
    </location>
</feature>
<dbReference type="InterPro" id="IPR029058">
    <property type="entry name" value="AB_hydrolase_fold"/>
</dbReference>
<dbReference type="Gene3D" id="1.10.10.800">
    <property type="match status" value="1"/>
</dbReference>
<accession>A0A4Z1CGN7</accession>
<evidence type="ECO:0000313" key="5">
    <source>
        <dbReference type="EMBL" id="TGN65088.1"/>
    </source>
</evidence>
<evidence type="ECO:0000256" key="2">
    <source>
        <dbReference type="ARBA" id="ARBA00022801"/>
    </source>
</evidence>
<dbReference type="PANTHER" id="PTHR22946">
    <property type="entry name" value="DIENELACTONE HYDROLASE DOMAIN-CONTAINING PROTEIN-RELATED"/>
    <property type="match status" value="1"/>
</dbReference>
<feature type="compositionally biased region" description="Polar residues" evidence="3">
    <location>
        <begin position="323"/>
        <end position="332"/>
    </location>
</feature>
<dbReference type="OrthoDB" id="63034at2"/>
<comment type="similarity">
    <text evidence="1">Belongs to the AB hydrolase superfamily.</text>
</comment>
<evidence type="ECO:0000256" key="3">
    <source>
        <dbReference type="SAM" id="MobiDB-lite"/>
    </source>
</evidence>
<sequence length="344" mass="37406">MTDSARRVDVQFGSGDGNCRAWLYLPAGATSAEPAPIIVMAHGFAGIKEMRLDAFAERFVGQGYACLVFDYRHFGASTGEPRELVNVRRELDDWKNAVAYARHVPEADPARVILWGTSFAGGHVIVTAADDPDIAATIAQCPFTDGLAAGVRMPFTTLLRLMRCAVQDSRAAKRGGDPVRVEVVGNPGDLAIMTALDSMPGFNAILEASGISDWPSRVPARVMFQIPRYAPGRRAKDIRTPILFCICDRDSVTPARKTDKYAAQAVLSETLHYDAGHFEIYVGDLFETVVCDQISFLAEHVPTRPLMDMLESHPKVTPGAGIAQSSATSVVSTRRGWPNRPVET</sequence>
<dbReference type="GO" id="GO:0052689">
    <property type="term" value="F:carboxylic ester hydrolase activity"/>
    <property type="evidence" value="ECO:0007669"/>
    <property type="project" value="UniProtKB-ARBA"/>
</dbReference>
<comment type="caution">
    <text evidence="5">The sequence shown here is derived from an EMBL/GenBank/DDBJ whole genome shotgun (WGS) entry which is preliminary data.</text>
</comment>
<evidence type="ECO:0000256" key="1">
    <source>
        <dbReference type="ARBA" id="ARBA00008645"/>
    </source>
</evidence>
<dbReference type="InterPro" id="IPR050261">
    <property type="entry name" value="FrsA_esterase"/>
</dbReference>
<reference evidence="5 6" key="1">
    <citation type="submission" date="2019-04" db="EMBL/GenBank/DDBJ databases">
        <title>Three New Species of Nocardioides, Nocardioides euryhalodurans sp. nov., Nocardioides seonyuensis sp. nov. and Nocardioides eburneoflavus sp. nov. Isolated from Soil.</title>
        <authorList>
            <person name="Roh S.G."/>
            <person name="Lee C."/>
            <person name="Kim M.-K."/>
            <person name="Kim S.B."/>
        </authorList>
    </citation>
    <scope>NUCLEOTIDE SEQUENCE [LARGE SCALE GENOMIC DNA]</scope>
    <source>
        <strain evidence="5 6">MMS17-SY213</strain>
    </source>
</reference>
<dbReference type="Gene3D" id="3.40.50.1820">
    <property type="entry name" value="alpha/beta hydrolase"/>
    <property type="match status" value="1"/>
</dbReference>
<dbReference type="RefSeq" id="WP_135839591.1">
    <property type="nucleotide sequence ID" value="NZ_SRRO01000001.1"/>
</dbReference>
<dbReference type="AlphaFoldDB" id="A0A4Z1CGN7"/>
<name>A0A4Z1CGN7_9ACTN</name>
<keyword evidence="2 5" id="KW-0378">Hydrolase</keyword>
<dbReference type="EMBL" id="SRRO01000001">
    <property type="protein sequence ID" value="TGN65088.1"/>
    <property type="molecule type" value="Genomic_DNA"/>
</dbReference>
<evidence type="ECO:0000313" key="6">
    <source>
        <dbReference type="Proteomes" id="UP000297496"/>
    </source>
</evidence>
<protein>
    <submittedName>
        <fullName evidence="5">Alpha/beta hydrolase</fullName>
    </submittedName>
</protein>
<evidence type="ECO:0000259" key="4">
    <source>
        <dbReference type="Pfam" id="PF02129"/>
    </source>
</evidence>
<dbReference type="InterPro" id="IPR000383">
    <property type="entry name" value="Xaa-Pro-like_dom"/>
</dbReference>
<dbReference type="SUPFAM" id="SSF53474">
    <property type="entry name" value="alpha/beta-Hydrolases"/>
    <property type="match status" value="1"/>
</dbReference>
<proteinExistence type="inferred from homology"/>
<organism evidence="5 6">
    <name type="scientific">Nocardioides eburneiflavus</name>
    <dbReference type="NCBI Taxonomy" id="2518372"/>
    <lineage>
        <taxon>Bacteria</taxon>
        <taxon>Bacillati</taxon>
        <taxon>Actinomycetota</taxon>
        <taxon>Actinomycetes</taxon>
        <taxon>Propionibacteriales</taxon>
        <taxon>Nocardioidaceae</taxon>
        <taxon>Nocardioides</taxon>
    </lineage>
</organism>
<feature type="region of interest" description="Disordered" evidence="3">
    <location>
        <begin position="319"/>
        <end position="344"/>
    </location>
</feature>
<keyword evidence="6" id="KW-1185">Reference proteome</keyword>